<protein>
    <submittedName>
        <fullName evidence="3">HEAT repeat-containing protein 7B2</fullName>
    </submittedName>
</protein>
<accession>M7BFD6</accession>
<evidence type="ECO:0000256" key="1">
    <source>
        <dbReference type="SAM" id="Coils"/>
    </source>
</evidence>
<organism evidence="3 4">
    <name type="scientific">Chelonia mydas</name>
    <name type="common">Green sea-turtle</name>
    <name type="synonym">Chelonia agassizi</name>
    <dbReference type="NCBI Taxonomy" id="8469"/>
    <lineage>
        <taxon>Eukaryota</taxon>
        <taxon>Metazoa</taxon>
        <taxon>Chordata</taxon>
        <taxon>Craniata</taxon>
        <taxon>Vertebrata</taxon>
        <taxon>Euteleostomi</taxon>
        <taxon>Archelosauria</taxon>
        <taxon>Testudinata</taxon>
        <taxon>Testudines</taxon>
        <taxon>Cryptodira</taxon>
        <taxon>Durocryptodira</taxon>
        <taxon>Americhelydia</taxon>
        <taxon>Chelonioidea</taxon>
        <taxon>Cheloniidae</taxon>
        <taxon>Chelonia</taxon>
    </lineage>
</organism>
<dbReference type="PANTHER" id="PTHR23120">
    <property type="entry name" value="MAESTRO-RELATED HEAT DOMAIN-CONTAINING"/>
    <property type="match status" value="1"/>
</dbReference>
<sequence length="433" mass="48504">MTPSLETGLIWPPPHHCYLEEKVRAQRKLIVAEFAKRHQVLEEEEQLLVCRLEQEEEETLQKLRENAAFLVEQSSSLAQLITEIEQKCQQPATDLLKDVKSTLIRSHSVKLQEPEAVHTELQDSYEVPRVIETLQKYGGLGYTCDLQSNKATQSAVPQSLSTLARHVQRCVSAATALLLKQAIIKALGPMMSILLHKKEPQNQIFKEISWLLEQYKEEIDVFHIIKSLSQVLEVSGEYKIPLPQGKFQAICSALHNQICSPAKQLSTENHKELVHCVLLLVPETRVKKLLIVKAVKSTLSDQNATVRKAALHFIRTLLSSGSVENCAAWDLVAYVFSEFSASTSKLDVEEESTIQTLCIDILQCLDTSVNGMTQVVASSPYEREGHGCAALQLLKALHQNIHAAVGEMWGVKIPSLLQYIEERGNSGELKLTF</sequence>
<reference evidence="4" key="1">
    <citation type="journal article" date="2013" name="Nat. Genet.">
        <title>The draft genomes of soft-shell turtle and green sea turtle yield insights into the development and evolution of the turtle-specific body plan.</title>
        <authorList>
            <person name="Wang Z."/>
            <person name="Pascual-Anaya J."/>
            <person name="Zadissa A."/>
            <person name="Li W."/>
            <person name="Niimura Y."/>
            <person name="Huang Z."/>
            <person name="Li C."/>
            <person name="White S."/>
            <person name="Xiong Z."/>
            <person name="Fang D."/>
            <person name="Wang B."/>
            <person name="Ming Y."/>
            <person name="Chen Y."/>
            <person name="Zheng Y."/>
            <person name="Kuraku S."/>
            <person name="Pignatelli M."/>
            <person name="Herrero J."/>
            <person name="Beal K."/>
            <person name="Nozawa M."/>
            <person name="Li Q."/>
            <person name="Wang J."/>
            <person name="Zhang H."/>
            <person name="Yu L."/>
            <person name="Shigenobu S."/>
            <person name="Wang J."/>
            <person name="Liu J."/>
            <person name="Flicek P."/>
            <person name="Searle S."/>
            <person name="Wang J."/>
            <person name="Kuratani S."/>
            <person name="Yin Y."/>
            <person name="Aken B."/>
            <person name="Zhang G."/>
            <person name="Irie N."/>
        </authorList>
    </citation>
    <scope>NUCLEOTIDE SEQUENCE [LARGE SCALE GENOMIC DNA]</scope>
</reference>
<dbReference type="AlphaFoldDB" id="M7BFD6"/>
<dbReference type="InterPro" id="IPR045206">
    <property type="entry name" value="Maestro_heat-like_prot"/>
</dbReference>
<dbReference type="Pfam" id="PF23210">
    <property type="entry name" value="HEAT_Maestro_2"/>
    <property type="match status" value="2"/>
</dbReference>
<feature type="domain" description="MROH2B-like HEAT-repeats" evidence="2">
    <location>
        <begin position="195"/>
        <end position="281"/>
    </location>
</feature>
<name>M7BFD6_CHEMY</name>
<dbReference type="InterPro" id="IPR016024">
    <property type="entry name" value="ARM-type_fold"/>
</dbReference>
<evidence type="ECO:0000259" key="2">
    <source>
        <dbReference type="Pfam" id="PF23210"/>
    </source>
</evidence>
<proteinExistence type="predicted"/>
<feature type="coiled-coil region" evidence="1">
    <location>
        <begin position="38"/>
        <end position="73"/>
    </location>
</feature>
<keyword evidence="4" id="KW-1185">Reference proteome</keyword>
<dbReference type="EMBL" id="KB575221">
    <property type="protein sequence ID" value="EMP26942.1"/>
    <property type="molecule type" value="Genomic_DNA"/>
</dbReference>
<dbReference type="Proteomes" id="UP000031443">
    <property type="component" value="Unassembled WGS sequence"/>
</dbReference>
<gene>
    <name evidence="3" type="ORF">UY3_15974</name>
</gene>
<feature type="domain" description="MROH2B-like HEAT-repeats" evidence="2">
    <location>
        <begin position="375"/>
        <end position="424"/>
    </location>
</feature>
<evidence type="ECO:0000313" key="3">
    <source>
        <dbReference type="EMBL" id="EMP26942.1"/>
    </source>
</evidence>
<evidence type="ECO:0000313" key="4">
    <source>
        <dbReference type="Proteomes" id="UP000031443"/>
    </source>
</evidence>
<dbReference type="SUPFAM" id="SSF48371">
    <property type="entry name" value="ARM repeat"/>
    <property type="match status" value="1"/>
</dbReference>
<dbReference type="InterPro" id="IPR055408">
    <property type="entry name" value="HEAT_MROH2B-like"/>
</dbReference>
<dbReference type="GO" id="GO:0005737">
    <property type="term" value="C:cytoplasm"/>
    <property type="evidence" value="ECO:0007669"/>
    <property type="project" value="TreeGrafter"/>
</dbReference>
<dbReference type="PANTHER" id="PTHR23120:SF22">
    <property type="entry name" value="MAESTRO HEAT-LIKE REPEAT-CONTAINING PROTEIN FAMILY MEMBER 2B"/>
    <property type="match status" value="1"/>
</dbReference>
<keyword evidence="1" id="KW-0175">Coiled coil</keyword>